<dbReference type="GO" id="GO:0005524">
    <property type="term" value="F:ATP binding"/>
    <property type="evidence" value="ECO:0007669"/>
    <property type="project" value="InterPro"/>
</dbReference>
<keyword evidence="2" id="KW-0067">ATP-binding</keyword>
<proteinExistence type="predicted"/>
<dbReference type="Gene3D" id="3.40.50.300">
    <property type="entry name" value="P-loop containing nucleotide triphosphate hydrolases"/>
    <property type="match status" value="1"/>
</dbReference>
<evidence type="ECO:0000259" key="1">
    <source>
        <dbReference type="PROSITE" id="PS51199"/>
    </source>
</evidence>
<dbReference type="RefSeq" id="WP_089772643.1">
    <property type="nucleotide sequence ID" value="NZ_FNTX01000001.1"/>
</dbReference>
<reference evidence="3" key="1">
    <citation type="submission" date="2016-10" db="EMBL/GenBank/DDBJ databases">
        <authorList>
            <person name="Varghese N."/>
            <person name="Submissions S."/>
        </authorList>
    </citation>
    <scope>NUCLEOTIDE SEQUENCE [LARGE SCALE GENOMIC DNA]</scope>
    <source>
        <strain evidence="3">DSM 21368</strain>
    </source>
</reference>
<feature type="domain" description="SF4 helicase" evidence="1">
    <location>
        <begin position="25"/>
        <end position="276"/>
    </location>
</feature>
<keyword evidence="3" id="KW-1185">Reference proteome</keyword>
<evidence type="ECO:0000313" key="2">
    <source>
        <dbReference type="EMBL" id="SEE22659.1"/>
    </source>
</evidence>
<dbReference type="AlphaFoldDB" id="A0A1H5H3Y8"/>
<name>A0A1H5H3Y8_9MICO</name>
<dbReference type="GO" id="GO:0003678">
    <property type="term" value="F:DNA helicase activity"/>
    <property type="evidence" value="ECO:0007669"/>
    <property type="project" value="InterPro"/>
</dbReference>
<accession>A0A1H5H3Y8</accession>
<dbReference type="InterPro" id="IPR007694">
    <property type="entry name" value="DNA_helicase_DnaB-like_C"/>
</dbReference>
<dbReference type="InterPro" id="IPR027417">
    <property type="entry name" value="P-loop_NTPase"/>
</dbReference>
<dbReference type="GO" id="GO:0006260">
    <property type="term" value="P:DNA replication"/>
    <property type="evidence" value="ECO:0007669"/>
    <property type="project" value="InterPro"/>
</dbReference>
<keyword evidence="2" id="KW-0378">Hydrolase</keyword>
<keyword evidence="2" id="KW-0547">Nucleotide-binding</keyword>
<dbReference type="STRING" id="648782.SAMN04488554_1847"/>
<dbReference type="GO" id="GO:0005829">
    <property type="term" value="C:cytosol"/>
    <property type="evidence" value="ECO:0007669"/>
    <property type="project" value="TreeGrafter"/>
</dbReference>
<dbReference type="SUPFAM" id="SSF52540">
    <property type="entry name" value="P-loop containing nucleoside triphosphate hydrolases"/>
    <property type="match status" value="1"/>
</dbReference>
<gene>
    <name evidence="2" type="ORF">SAMN04488554_1847</name>
</gene>
<dbReference type="Proteomes" id="UP000199220">
    <property type="component" value="Unassembled WGS sequence"/>
</dbReference>
<dbReference type="EMBL" id="FNTX01000001">
    <property type="protein sequence ID" value="SEE22659.1"/>
    <property type="molecule type" value="Genomic_DNA"/>
</dbReference>
<dbReference type="PANTHER" id="PTHR30153">
    <property type="entry name" value="REPLICATIVE DNA HELICASE DNAB"/>
    <property type="match status" value="1"/>
</dbReference>
<dbReference type="PROSITE" id="PS51199">
    <property type="entry name" value="SF4_HELICASE"/>
    <property type="match status" value="1"/>
</dbReference>
<organism evidence="2 3">
    <name type="scientific">Ruania alba</name>
    <dbReference type="NCBI Taxonomy" id="648782"/>
    <lineage>
        <taxon>Bacteria</taxon>
        <taxon>Bacillati</taxon>
        <taxon>Actinomycetota</taxon>
        <taxon>Actinomycetes</taxon>
        <taxon>Micrococcales</taxon>
        <taxon>Ruaniaceae</taxon>
        <taxon>Ruania</taxon>
    </lineage>
</organism>
<dbReference type="Pfam" id="PF03796">
    <property type="entry name" value="DnaB_C"/>
    <property type="match status" value="1"/>
</dbReference>
<sequence>MSNDHSAPKPPTLGELTRWLLDGSYRARDRRISCGLAELDTFTGGGLRVGGLSVVTAPPGAGSTTFALGLVRSCALVDGWTTLVHATEMDATEVLLRLIAAHAGVDLRALRAGNLSGWDSGRLEKARPALDTAPIVIEATESGVNEPADQVVRRHAEQSQLTLAVVDRRLRDADEVVALRRAARELAVAVVLVVRMHPDSSEIDHPGLAQIPMSQTIKENSDLIVSVQPPDPQVHPERAGESDLTILSNRHGSCGALSPLAWMVNRARFTEMVRHVH</sequence>
<dbReference type="PANTHER" id="PTHR30153:SF2">
    <property type="entry name" value="REPLICATIVE DNA HELICASE"/>
    <property type="match status" value="1"/>
</dbReference>
<protein>
    <submittedName>
        <fullName evidence="2">DnaB-like helicase C terminal domain-containing protein</fullName>
    </submittedName>
</protein>
<keyword evidence="2" id="KW-0347">Helicase</keyword>
<evidence type="ECO:0000313" key="3">
    <source>
        <dbReference type="Proteomes" id="UP000199220"/>
    </source>
</evidence>